<feature type="signal peptide" evidence="1">
    <location>
        <begin position="1"/>
        <end position="26"/>
    </location>
</feature>
<sequence>MLVGPVVLPMWLSLDLLARSIRVLWALRHQRSLSGSKLMELSQLLLRKSWQLWNMAAVKTPRSSNSVS</sequence>
<feature type="chain" id="PRO_5004939556" evidence="1">
    <location>
        <begin position="27"/>
        <end position="68"/>
    </location>
</feature>
<proteinExistence type="predicted"/>
<evidence type="ECO:0000256" key="1">
    <source>
        <dbReference type="SAM" id="SignalP"/>
    </source>
</evidence>
<reference evidence="2" key="1">
    <citation type="submission" date="2011-11" db="EMBL/GenBank/DDBJ databases">
        <title>The Genome Sequence of Fusarium oxysporum PHW808.</title>
        <authorList>
            <consortium name="The Broad Institute Genome Sequencing Platform"/>
            <person name="Ma L.-J."/>
            <person name="Gale L.R."/>
            <person name="Schwartz D.C."/>
            <person name="Zhou S."/>
            <person name="Corby-Kistler H."/>
            <person name="Young S.K."/>
            <person name="Zeng Q."/>
            <person name="Gargeya S."/>
            <person name="Fitzgerald M."/>
            <person name="Haas B."/>
            <person name="Abouelleil A."/>
            <person name="Alvarado L."/>
            <person name="Arachchi H.M."/>
            <person name="Berlin A."/>
            <person name="Brown A."/>
            <person name="Chapman S.B."/>
            <person name="Chen Z."/>
            <person name="Dunbar C."/>
            <person name="Freedman E."/>
            <person name="Gearin G."/>
            <person name="Goldberg J."/>
            <person name="Griggs A."/>
            <person name="Gujja S."/>
            <person name="Heiman D."/>
            <person name="Howarth C."/>
            <person name="Larson L."/>
            <person name="Lui A."/>
            <person name="MacDonald P.J.P."/>
            <person name="Montmayeur A."/>
            <person name="Murphy C."/>
            <person name="Neiman D."/>
            <person name="Pearson M."/>
            <person name="Priest M."/>
            <person name="Roberts A."/>
            <person name="Saif S."/>
            <person name="Shea T."/>
            <person name="Shenoy N."/>
            <person name="Sisk P."/>
            <person name="Stolte C."/>
            <person name="Sykes S."/>
            <person name="Wortman J."/>
            <person name="Nusbaum C."/>
            <person name="Birren B."/>
        </authorList>
    </citation>
    <scope>NUCLEOTIDE SEQUENCE [LARGE SCALE GENOMIC DNA]</scope>
    <source>
        <strain evidence="2">54008</strain>
    </source>
</reference>
<name>X0GUL5_FUSOX</name>
<dbReference type="AlphaFoldDB" id="X0GUL5"/>
<accession>X0GUL5</accession>
<protein>
    <submittedName>
        <fullName evidence="2">Uncharacterized protein</fullName>
    </submittedName>
</protein>
<organism evidence="2">
    <name type="scientific">Fusarium oxysporum f. sp. conglutinans race 2 54008</name>
    <dbReference type="NCBI Taxonomy" id="1089457"/>
    <lineage>
        <taxon>Eukaryota</taxon>
        <taxon>Fungi</taxon>
        <taxon>Dikarya</taxon>
        <taxon>Ascomycota</taxon>
        <taxon>Pezizomycotina</taxon>
        <taxon>Sordariomycetes</taxon>
        <taxon>Hypocreomycetidae</taxon>
        <taxon>Hypocreales</taxon>
        <taxon>Nectriaceae</taxon>
        <taxon>Fusarium</taxon>
        <taxon>Fusarium oxysporum species complex</taxon>
    </lineage>
</organism>
<gene>
    <name evidence="2" type="ORF">FOPG_20106</name>
</gene>
<reference evidence="2" key="2">
    <citation type="submission" date="2014-03" db="EMBL/GenBank/DDBJ databases">
        <title>The Genome Annotation of Fusarium oxysporum PHW808.</title>
        <authorList>
            <consortium name="The Broad Institute Genomics Platform"/>
            <person name="Ma L.-J."/>
            <person name="Corby-Kistler H."/>
            <person name="Broz K."/>
            <person name="Gale L.R."/>
            <person name="Jonkers W."/>
            <person name="O'Donnell K."/>
            <person name="Ploetz R."/>
            <person name="Steinberg C."/>
            <person name="Schwartz D.C."/>
            <person name="VanEtten H."/>
            <person name="Zhou S."/>
            <person name="Young S.K."/>
            <person name="Zeng Q."/>
            <person name="Gargeya S."/>
            <person name="Fitzgerald M."/>
            <person name="Abouelleil A."/>
            <person name="Alvarado L."/>
            <person name="Chapman S.B."/>
            <person name="Gainer-Dewar J."/>
            <person name="Goldberg J."/>
            <person name="Griggs A."/>
            <person name="Gujja S."/>
            <person name="Hansen M."/>
            <person name="Howarth C."/>
            <person name="Imamovic A."/>
            <person name="Ireland A."/>
            <person name="Larimer J."/>
            <person name="McCowan C."/>
            <person name="Murphy C."/>
            <person name="Pearson M."/>
            <person name="Poon T.W."/>
            <person name="Priest M."/>
            <person name="Roberts A."/>
            <person name="Saif S."/>
            <person name="Shea T."/>
            <person name="Sykes S."/>
            <person name="Wortman J."/>
            <person name="Nusbaum C."/>
            <person name="Birren B."/>
        </authorList>
    </citation>
    <scope>NUCLEOTIDE SEQUENCE</scope>
    <source>
        <strain evidence="2">54008</strain>
    </source>
</reference>
<dbReference type="HOGENOM" id="CLU_2794083_0_0_1"/>
<keyword evidence="1" id="KW-0732">Signal</keyword>
<evidence type="ECO:0000313" key="2">
    <source>
        <dbReference type="EMBL" id="EXL63620.1"/>
    </source>
</evidence>
<dbReference type="EMBL" id="KK034987">
    <property type="protein sequence ID" value="EXL63620.1"/>
    <property type="molecule type" value="Genomic_DNA"/>
</dbReference>
<dbReference type="Proteomes" id="UP000030676">
    <property type="component" value="Unassembled WGS sequence"/>
</dbReference>